<keyword evidence="3 6" id="KW-0812">Transmembrane</keyword>
<evidence type="ECO:0000256" key="4">
    <source>
        <dbReference type="ARBA" id="ARBA00022989"/>
    </source>
</evidence>
<reference evidence="8" key="1">
    <citation type="submission" date="2020-05" db="EMBL/GenBank/DDBJ databases">
        <authorList>
            <person name="Chiriac C."/>
            <person name="Salcher M."/>
            <person name="Ghai R."/>
            <person name="Kavagutti S V."/>
        </authorList>
    </citation>
    <scope>NUCLEOTIDE SEQUENCE</scope>
</reference>
<evidence type="ECO:0000313" key="8">
    <source>
        <dbReference type="EMBL" id="CAB4551052.1"/>
    </source>
</evidence>
<sequence>MKNKRFYLIGLTVAVVLAGFLSFYASSSPDGLEKVAIDLGFIDTAKESAVADSALADYGVAGVENERLSVGLAGILGVIATGAIMMIIMRLIGRKKN</sequence>
<keyword evidence="4 6" id="KW-1133">Transmembrane helix</keyword>
<organism evidence="8">
    <name type="scientific">freshwater metagenome</name>
    <dbReference type="NCBI Taxonomy" id="449393"/>
    <lineage>
        <taxon>unclassified sequences</taxon>
        <taxon>metagenomes</taxon>
        <taxon>ecological metagenomes</taxon>
    </lineage>
</organism>
<name>A0A6J6CHQ4_9ZZZZ</name>
<feature type="transmembrane region" description="Helical" evidence="6">
    <location>
        <begin position="68"/>
        <end position="92"/>
    </location>
</feature>
<feature type="transmembrane region" description="Helical" evidence="6">
    <location>
        <begin position="7"/>
        <end position="25"/>
    </location>
</feature>
<dbReference type="InterPro" id="IPR025937">
    <property type="entry name" value="PDGLE_dom"/>
</dbReference>
<dbReference type="GO" id="GO:0005886">
    <property type="term" value="C:plasma membrane"/>
    <property type="evidence" value="ECO:0007669"/>
    <property type="project" value="UniProtKB-SubCell"/>
</dbReference>
<dbReference type="EMBL" id="CAEZSV010000059">
    <property type="protein sequence ID" value="CAB4551052.1"/>
    <property type="molecule type" value="Genomic_DNA"/>
</dbReference>
<proteinExistence type="predicted"/>
<evidence type="ECO:0000256" key="5">
    <source>
        <dbReference type="ARBA" id="ARBA00023136"/>
    </source>
</evidence>
<evidence type="ECO:0000256" key="1">
    <source>
        <dbReference type="ARBA" id="ARBA00004236"/>
    </source>
</evidence>
<dbReference type="Pfam" id="PF13190">
    <property type="entry name" value="PDGLE"/>
    <property type="match status" value="1"/>
</dbReference>
<dbReference type="AlphaFoldDB" id="A0A6J6CHQ4"/>
<protein>
    <submittedName>
        <fullName evidence="8">Unannotated protein</fullName>
    </submittedName>
</protein>
<feature type="domain" description="PDGLE" evidence="7">
    <location>
        <begin position="4"/>
        <end position="93"/>
    </location>
</feature>
<comment type="subcellular location">
    <subcellularLocation>
        <location evidence="1">Cell membrane</location>
    </subcellularLocation>
</comment>
<keyword evidence="5 6" id="KW-0472">Membrane</keyword>
<evidence type="ECO:0000256" key="6">
    <source>
        <dbReference type="SAM" id="Phobius"/>
    </source>
</evidence>
<accession>A0A6J6CHQ4</accession>
<evidence type="ECO:0000259" key="7">
    <source>
        <dbReference type="Pfam" id="PF13190"/>
    </source>
</evidence>
<keyword evidence="2" id="KW-1003">Cell membrane</keyword>
<gene>
    <name evidence="8" type="ORF">UFOPK1506_00445</name>
</gene>
<evidence type="ECO:0000256" key="2">
    <source>
        <dbReference type="ARBA" id="ARBA00022475"/>
    </source>
</evidence>
<evidence type="ECO:0000256" key="3">
    <source>
        <dbReference type="ARBA" id="ARBA00022692"/>
    </source>
</evidence>